<dbReference type="PROSITE" id="PS50995">
    <property type="entry name" value="HTH_MARR_2"/>
    <property type="match status" value="1"/>
</dbReference>
<dbReference type="GO" id="GO:0006950">
    <property type="term" value="P:response to stress"/>
    <property type="evidence" value="ECO:0007669"/>
    <property type="project" value="TreeGrafter"/>
</dbReference>
<dbReference type="PRINTS" id="PR00598">
    <property type="entry name" value="HTHMARR"/>
</dbReference>
<dbReference type="SMART" id="SM00347">
    <property type="entry name" value="HTH_MARR"/>
    <property type="match status" value="1"/>
</dbReference>
<feature type="domain" description="HTH marR-type" evidence="2">
    <location>
        <begin position="25"/>
        <end position="157"/>
    </location>
</feature>
<name>A0A8J3QX22_9ACTN</name>
<evidence type="ECO:0000313" key="3">
    <source>
        <dbReference type="EMBL" id="GIH17924.1"/>
    </source>
</evidence>
<comment type="caution">
    <text evidence="3">The sequence shown here is derived from an EMBL/GenBank/DDBJ whole genome shotgun (WGS) entry which is preliminary data.</text>
</comment>
<dbReference type="Proteomes" id="UP000642748">
    <property type="component" value="Unassembled WGS sequence"/>
</dbReference>
<evidence type="ECO:0000259" key="2">
    <source>
        <dbReference type="PROSITE" id="PS50995"/>
    </source>
</evidence>
<dbReference type="EMBL" id="BONZ01000061">
    <property type="protein sequence ID" value="GIH17924.1"/>
    <property type="molecule type" value="Genomic_DNA"/>
</dbReference>
<organism evidence="3 4">
    <name type="scientific">Rugosimonospora africana</name>
    <dbReference type="NCBI Taxonomy" id="556532"/>
    <lineage>
        <taxon>Bacteria</taxon>
        <taxon>Bacillati</taxon>
        <taxon>Actinomycetota</taxon>
        <taxon>Actinomycetes</taxon>
        <taxon>Micromonosporales</taxon>
        <taxon>Micromonosporaceae</taxon>
        <taxon>Rugosimonospora</taxon>
    </lineage>
</organism>
<keyword evidence="4" id="KW-1185">Reference proteome</keyword>
<gene>
    <name evidence="3" type="ORF">Raf01_60960</name>
</gene>
<feature type="region of interest" description="Disordered" evidence="1">
    <location>
        <begin position="171"/>
        <end position="193"/>
    </location>
</feature>
<dbReference type="InterPro" id="IPR039422">
    <property type="entry name" value="MarR/SlyA-like"/>
</dbReference>
<evidence type="ECO:0000256" key="1">
    <source>
        <dbReference type="SAM" id="MobiDB-lite"/>
    </source>
</evidence>
<dbReference type="InterPro" id="IPR000835">
    <property type="entry name" value="HTH_MarR-typ"/>
</dbReference>
<sequence>MAFMAASRASTAGDTEASSRCAALDADLGWALGTVFRSYVKAANVAVADLPGGPRGYQVLAAAASDALGTQLALANQLGVDRTVMTYLLDDLERAGLIERRPDPSDRRVRRVAVTDEGRKLLAELDQRLDEAEDHVLSIFDDADRGTFRELLRRLATHAQDSLAHPCQVVEETGIAEDRPSPATPRRARRRQA</sequence>
<dbReference type="PANTHER" id="PTHR33164:SF43">
    <property type="entry name" value="HTH-TYPE TRANSCRIPTIONAL REPRESSOR YETL"/>
    <property type="match status" value="1"/>
</dbReference>
<dbReference type="PANTHER" id="PTHR33164">
    <property type="entry name" value="TRANSCRIPTIONAL REGULATOR, MARR FAMILY"/>
    <property type="match status" value="1"/>
</dbReference>
<protein>
    <recommendedName>
        <fullName evidence="2">HTH marR-type domain-containing protein</fullName>
    </recommendedName>
</protein>
<dbReference type="AlphaFoldDB" id="A0A8J3QX22"/>
<dbReference type="InterPro" id="IPR036388">
    <property type="entry name" value="WH-like_DNA-bd_sf"/>
</dbReference>
<dbReference type="InterPro" id="IPR036390">
    <property type="entry name" value="WH_DNA-bd_sf"/>
</dbReference>
<proteinExistence type="predicted"/>
<dbReference type="SUPFAM" id="SSF46785">
    <property type="entry name" value="Winged helix' DNA-binding domain"/>
    <property type="match status" value="1"/>
</dbReference>
<dbReference type="Gene3D" id="1.10.10.10">
    <property type="entry name" value="Winged helix-like DNA-binding domain superfamily/Winged helix DNA-binding domain"/>
    <property type="match status" value="1"/>
</dbReference>
<dbReference type="GO" id="GO:0003700">
    <property type="term" value="F:DNA-binding transcription factor activity"/>
    <property type="evidence" value="ECO:0007669"/>
    <property type="project" value="InterPro"/>
</dbReference>
<accession>A0A8J3QX22</accession>
<dbReference type="Pfam" id="PF01047">
    <property type="entry name" value="MarR"/>
    <property type="match status" value="1"/>
</dbReference>
<reference evidence="3" key="1">
    <citation type="submission" date="2021-01" db="EMBL/GenBank/DDBJ databases">
        <title>Whole genome shotgun sequence of Rugosimonospora africana NBRC 104875.</title>
        <authorList>
            <person name="Komaki H."/>
            <person name="Tamura T."/>
        </authorList>
    </citation>
    <scope>NUCLEOTIDE SEQUENCE</scope>
    <source>
        <strain evidence="3">NBRC 104875</strain>
    </source>
</reference>
<evidence type="ECO:0000313" key="4">
    <source>
        <dbReference type="Proteomes" id="UP000642748"/>
    </source>
</evidence>